<evidence type="ECO:0000313" key="7">
    <source>
        <dbReference type="Proteomes" id="UP000093173"/>
    </source>
</evidence>
<evidence type="ECO:0000256" key="1">
    <source>
        <dbReference type="ARBA" id="ARBA00023015"/>
    </source>
</evidence>
<name>A0A1B9QUU5_9VIBR</name>
<dbReference type="GO" id="GO:0003700">
    <property type="term" value="F:DNA-binding transcription factor activity"/>
    <property type="evidence" value="ECO:0007669"/>
    <property type="project" value="InterPro"/>
</dbReference>
<dbReference type="Pfam" id="PF12833">
    <property type="entry name" value="HTH_18"/>
    <property type="match status" value="1"/>
</dbReference>
<evidence type="ECO:0000256" key="4">
    <source>
        <dbReference type="ARBA" id="ARBA00023163"/>
    </source>
</evidence>
<dbReference type="SMART" id="SM00342">
    <property type="entry name" value="HTH_ARAC"/>
    <property type="match status" value="1"/>
</dbReference>
<dbReference type="SUPFAM" id="SSF51215">
    <property type="entry name" value="Regulatory protein AraC"/>
    <property type="match status" value="1"/>
</dbReference>
<keyword evidence="7" id="KW-1185">Reference proteome</keyword>
<dbReference type="PANTHER" id="PTHR43280">
    <property type="entry name" value="ARAC-FAMILY TRANSCRIPTIONAL REGULATOR"/>
    <property type="match status" value="1"/>
</dbReference>
<dbReference type="InterPro" id="IPR037923">
    <property type="entry name" value="HTH-like"/>
</dbReference>
<dbReference type="Pfam" id="PF02311">
    <property type="entry name" value="AraC_binding"/>
    <property type="match status" value="1"/>
</dbReference>
<evidence type="ECO:0000256" key="2">
    <source>
        <dbReference type="ARBA" id="ARBA00023125"/>
    </source>
</evidence>
<dbReference type="PROSITE" id="PS01124">
    <property type="entry name" value="HTH_ARAC_FAMILY_2"/>
    <property type="match status" value="1"/>
</dbReference>
<gene>
    <name evidence="6" type="ORF">A6E14_16010</name>
</gene>
<dbReference type="PRINTS" id="PR00032">
    <property type="entry name" value="HTHARAC"/>
</dbReference>
<keyword evidence="3" id="KW-0010">Activator</keyword>
<dbReference type="InterPro" id="IPR018060">
    <property type="entry name" value="HTH_AraC"/>
</dbReference>
<comment type="caution">
    <text evidence="6">The sequence shown here is derived from an EMBL/GenBank/DDBJ whole genome shotgun (WGS) entry which is preliminary data.</text>
</comment>
<dbReference type="GO" id="GO:0043565">
    <property type="term" value="F:sequence-specific DNA binding"/>
    <property type="evidence" value="ECO:0007669"/>
    <property type="project" value="InterPro"/>
</dbReference>
<dbReference type="PANTHER" id="PTHR43280:SF28">
    <property type="entry name" value="HTH-TYPE TRANSCRIPTIONAL ACTIVATOR RHAS"/>
    <property type="match status" value="1"/>
</dbReference>
<dbReference type="Proteomes" id="UP000093173">
    <property type="component" value="Unassembled WGS sequence"/>
</dbReference>
<evidence type="ECO:0000313" key="6">
    <source>
        <dbReference type="EMBL" id="OCH71230.1"/>
    </source>
</evidence>
<accession>A0A1B9QUU5</accession>
<dbReference type="InterPro" id="IPR003313">
    <property type="entry name" value="AraC-bd"/>
</dbReference>
<organism evidence="6 7">
    <name type="scientific">Vibrio genomosp. F10</name>
    <dbReference type="NCBI Taxonomy" id="723171"/>
    <lineage>
        <taxon>Bacteria</taxon>
        <taxon>Pseudomonadati</taxon>
        <taxon>Pseudomonadota</taxon>
        <taxon>Gammaproteobacteria</taxon>
        <taxon>Vibrionales</taxon>
        <taxon>Vibrionaceae</taxon>
        <taxon>Vibrio</taxon>
    </lineage>
</organism>
<evidence type="ECO:0000259" key="5">
    <source>
        <dbReference type="PROSITE" id="PS01124"/>
    </source>
</evidence>
<sequence length="293" mass="33713">MTTTYQLKSHLKHNHVRFAYVDGYHSHDFATHKHDYSELFIVIGGTGKHQVAGHSYPLSIGDVFVINGDVEHGFNDVNDLRIINLMFDSNLPFFDSPQVRLLPGYQALFTVEPIARQNNEYPAKLTLNPEQLTRLRNLLVLIETEYNDAPIGFESMLASLMQQLVITLSRAYQGDSTESNQPTLALSRALVYIERHYANAQLNSDEIAKASFVSQRQMERLFRQFLQTSPNQYIRNIQQNQAALLLKEQHELSIQSISESCGFSDSNYFSKCFKKHFGVSPRQYRKESLFQRE</sequence>
<dbReference type="RefSeq" id="WP_017033247.1">
    <property type="nucleotide sequence ID" value="NZ_JBNGCH010000950.1"/>
</dbReference>
<dbReference type="Gene3D" id="2.60.120.10">
    <property type="entry name" value="Jelly Rolls"/>
    <property type="match status" value="1"/>
</dbReference>
<keyword evidence="2" id="KW-0238">DNA-binding</keyword>
<keyword evidence="4" id="KW-0804">Transcription</keyword>
<protein>
    <submittedName>
        <fullName evidence="6">AraC family transcriptional regulator</fullName>
    </submittedName>
</protein>
<feature type="domain" description="HTH araC/xylS-type" evidence="5">
    <location>
        <begin position="187"/>
        <end position="287"/>
    </location>
</feature>
<proteinExistence type="predicted"/>
<dbReference type="InterPro" id="IPR009057">
    <property type="entry name" value="Homeodomain-like_sf"/>
</dbReference>
<dbReference type="InterPro" id="IPR020449">
    <property type="entry name" value="Tscrpt_reg_AraC-type_HTH"/>
</dbReference>
<reference evidence="7" key="1">
    <citation type="submission" date="2016-06" db="EMBL/GenBank/DDBJ databases">
        <authorList>
            <person name="Hehemann J.-H."/>
            <person name="Arevalo P."/>
            <person name="Datta M.S."/>
            <person name="Polz M.F."/>
        </authorList>
    </citation>
    <scope>NUCLEOTIDE SEQUENCE [LARGE SCALE GENOMIC DNA]</scope>
    <source>
        <strain evidence="7">9CSC122</strain>
    </source>
</reference>
<evidence type="ECO:0000256" key="3">
    <source>
        <dbReference type="ARBA" id="ARBA00023159"/>
    </source>
</evidence>
<dbReference type="EMBL" id="MAJZ01000950">
    <property type="protein sequence ID" value="OCH71230.1"/>
    <property type="molecule type" value="Genomic_DNA"/>
</dbReference>
<dbReference type="AlphaFoldDB" id="A0A1B9QUU5"/>
<dbReference type="SUPFAM" id="SSF46689">
    <property type="entry name" value="Homeodomain-like"/>
    <property type="match status" value="2"/>
</dbReference>
<keyword evidence="1" id="KW-0805">Transcription regulation</keyword>
<dbReference type="InterPro" id="IPR014710">
    <property type="entry name" value="RmlC-like_jellyroll"/>
</dbReference>
<dbReference type="Gene3D" id="1.10.10.60">
    <property type="entry name" value="Homeodomain-like"/>
    <property type="match status" value="2"/>
</dbReference>